<dbReference type="Proteomes" id="UP000054560">
    <property type="component" value="Unassembled WGS sequence"/>
</dbReference>
<protein>
    <submittedName>
        <fullName evidence="2">Uncharacterized protein</fullName>
    </submittedName>
</protein>
<dbReference type="EMBL" id="KQ243485">
    <property type="protein sequence ID" value="KNC75673.1"/>
    <property type="molecule type" value="Genomic_DNA"/>
</dbReference>
<feature type="compositionally biased region" description="Polar residues" evidence="1">
    <location>
        <begin position="48"/>
        <end position="68"/>
    </location>
</feature>
<feature type="region of interest" description="Disordered" evidence="1">
    <location>
        <begin position="118"/>
        <end position="194"/>
    </location>
</feature>
<feature type="region of interest" description="Disordered" evidence="1">
    <location>
        <begin position="47"/>
        <end position="100"/>
    </location>
</feature>
<accession>A0A0L0FI21</accession>
<evidence type="ECO:0000313" key="3">
    <source>
        <dbReference type="Proteomes" id="UP000054560"/>
    </source>
</evidence>
<evidence type="ECO:0000256" key="1">
    <source>
        <dbReference type="SAM" id="MobiDB-lite"/>
    </source>
</evidence>
<name>A0A0L0FI21_9EUKA</name>
<gene>
    <name evidence="2" type="ORF">SARC_11809</name>
</gene>
<keyword evidence="3" id="KW-1185">Reference proteome</keyword>
<sequence length="325" mass="36696">MNHMHLLVHNLHRVLYDYMYVGIYPFNSEHHGSLLLTERFPIVCRQGTDPSDTVNNKTRTNTQRSPSPDRSGDLSDDSTTPDDNWSGSHPNDVGRVDDRTIRQIRDMIEGRTMSVRTGFTDPFTHPSQPWVLLSNSSPLRATPRTDSRVRSRTDHATPDRPRTRDHPHRPENSGSRSSTSTSSPALNGAPTDLSARDMPELMADESDGDYAVRLQAYFDYEERRMRWLQTRVQSETSPRAQSQRNIPVPIEVQPISPTTELVDGSVNDANNTHDAASDARLAATMQASFANEYLPDDQNASMWTDPYPNTTYCDMSELPVQELLV</sequence>
<dbReference type="GeneID" id="25912313"/>
<feature type="compositionally biased region" description="Basic and acidic residues" evidence="1">
    <location>
        <begin position="143"/>
        <end position="171"/>
    </location>
</feature>
<proteinExistence type="predicted"/>
<dbReference type="AlphaFoldDB" id="A0A0L0FI21"/>
<dbReference type="RefSeq" id="XP_014149575.1">
    <property type="nucleotide sequence ID" value="XM_014294100.1"/>
</dbReference>
<reference evidence="2 3" key="1">
    <citation type="submission" date="2011-02" db="EMBL/GenBank/DDBJ databases">
        <title>The Genome Sequence of Sphaeroforma arctica JP610.</title>
        <authorList>
            <consortium name="The Broad Institute Genome Sequencing Platform"/>
            <person name="Russ C."/>
            <person name="Cuomo C."/>
            <person name="Young S.K."/>
            <person name="Zeng Q."/>
            <person name="Gargeya S."/>
            <person name="Alvarado L."/>
            <person name="Berlin A."/>
            <person name="Chapman S.B."/>
            <person name="Chen Z."/>
            <person name="Freedman E."/>
            <person name="Gellesch M."/>
            <person name="Goldberg J."/>
            <person name="Griggs A."/>
            <person name="Gujja S."/>
            <person name="Heilman E."/>
            <person name="Heiman D."/>
            <person name="Howarth C."/>
            <person name="Mehta T."/>
            <person name="Neiman D."/>
            <person name="Pearson M."/>
            <person name="Roberts A."/>
            <person name="Saif S."/>
            <person name="Shea T."/>
            <person name="Shenoy N."/>
            <person name="Sisk P."/>
            <person name="Stolte C."/>
            <person name="Sykes S."/>
            <person name="White J."/>
            <person name="Yandava C."/>
            <person name="Burger G."/>
            <person name="Gray M.W."/>
            <person name="Holland P.W.H."/>
            <person name="King N."/>
            <person name="Lang F.B.F."/>
            <person name="Roger A.J."/>
            <person name="Ruiz-Trillo I."/>
            <person name="Haas B."/>
            <person name="Nusbaum C."/>
            <person name="Birren B."/>
        </authorList>
    </citation>
    <scope>NUCLEOTIDE SEQUENCE [LARGE SCALE GENOMIC DNA]</scope>
    <source>
        <strain evidence="2 3">JP610</strain>
    </source>
</reference>
<evidence type="ECO:0000313" key="2">
    <source>
        <dbReference type="EMBL" id="KNC75673.1"/>
    </source>
</evidence>
<feature type="compositionally biased region" description="Low complexity" evidence="1">
    <location>
        <begin position="173"/>
        <end position="183"/>
    </location>
</feature>
<organism evidence="2 3">
    <name type="scientific">Sphaeroforma arctica JP610</name>
    <dbReference type="NCBI Taxonomy" id="667725"/>
    <lineage>
        <taxon>Eukaryota</taxon>
        <taxon>Ichthyosporea</taxon>
        <taxon>Ichthyophonida</taxon>
        <taxon>Sphaeroforma</taxon>
    </lineage>
</organism>